<dbReference type="InterPro" id="IPR020904">
    <property type="entry name" value="Sc_DH/Rdtase_CS"/>
</dbReference>
<protein>
    <submittedName>
        <fullName evidence="4">Short-subunit dehydrogenase</fullName>
    </submittedName>
</protein>
<dbReference type="InterPro" id="IPR002347">
    <property type="entry name" value="SDR_fam"/>
</dbReference>
<comment type="caution">
    <text evidence="4">The sequence shown here is derived from an EMBL/GenBank/DDBJ whole genome shotgun (WGS) entry which is preliminary data.</text>
</comment>
<dbReference type="InterPro" id="IPR036291">
    <property type="entry name" value="NAD(P)-bd_dom_sf"/>
</dbReference>
<keyword evidence="5" id="KW-1185">Reference proteome</keyword>
<evidence type="ECO:0000313" key="4">
    <source>
        <dbReference type="EMBL" id="TQJ05860.1"/>
    </source>
</evidence>
<sequence>MSGTTSTAHRTRAAAAVVTGAGSGIGRAFAMELARRGGSVVCADLDPAAAKDTAAMIEAGGGRALPTGCDVSIEAQVWDVSETAERWLGRPAGLVVNNAGIGTGGRVVGETPLADWRRTLEVNLWGVVHGCHVFTPWLREAGRGGIINVASAAAFAAAPRMAAYNASKAAVLSISETLAAELAGTGVAVTVLCPTFVRTNIVSGELIDAAAARAAAMLMRLTGSSPDRIARRTLDAHDRGLLHALPQWDARLVWRGKRFFPGGYTRAAGLIGRWLPVGENSEY</sequence>
<name>A0A542DS09_AMYCI</name>
<dbReference type="AlphaFoldDB" id="A0A542DS09"/>
<organism evidence="4 5">
    <name type="scientific">Amycolatopsis cihanbeyliensis</name>
    <dbReference type="NCBI Taxonomy" id="1128664"/>
    <lineage>
        <taxon>Bacteria</taxon>
        <taxon>Bacillati</taxon>
        <taxon>Actinomycetota</taxon>
        <taxon>Actinomycetes</taxon>
        <taxon>Pseudonocardiales</taxon>
        <taxon>Pseudonocardiaceae</taxon>
        <taxon>Amycolatopsis</taxon>
    </lineage>
</organism>
<dbReference type="PRINTS" id="PR00081">
    <property type="entry name" value="GDHRDH"/>
</dbReference>
<dbReference type="RefSeq" id="WP_211358164.1">
    <property type="nucleotide sequence ID" value="NZ_VFML01000001.1"/>
</dbReference>
<dbReference type="EMBL" id="VFML01000001">
    <property type="protein sequence ID" value="TQJ05860.1"/>
    <property type="molecule type" value="Genomic_DNA"/>
</dbReference>
<evidence type="ECO:0000256" key="3">
    <source>
        <dbReference type="RuleBase" id="RU000363"/>
    </source>
</evidence>
<dbReference type="Pfam" id="PF00106">
    <property type="entry name" value="adh_short"/>
    <property type="match status" value="1"/>
</dbReference>
<dbReference type="GO" id="GO:0016491">
    <property type="term" value="F:oxidoreductase activity"/>
    <property type="evidence" value="ECO:0007669"/>
    <property type="project" value="UniProtKB-KW"/>
</dbReference>
<evidence type="ECO:0000313" key="5">
    <source>
        <dbReference type="Proteomes" id="UP000320876"/>
    </source>
</evidence>
<keyword evidence="2" id="KW-0560">Oxidoreductase</keyword>
<evidence type="ECO:0000256" key="1">
    <source>
        <dbReference type="ARBA" id="ARBA00006484"/>
    </source>
</evidence>
<proteinExistence type="inferred from homology"/>
<gene>
    <name evidence="4" type="ORF">FB471_5704</name>
</gene>
<dbReference type="CDD" id="cd05233">
    <property type="entry name" value="SDR_c"/>
    <property type="match status" value="1"/>
</dbReference>
<dbReference type="SUPFAM" id="SSF51735">
    <property type="entry name" value="NAD(P)-binding Rossmann-fold domains"/>
    <property type="match status" value="1"/>
</dbReference>
<dbReference type="Proteomes" id="UP000320876">
    <property type="component" value="Unassembled WGS sequence"/>
</dbReference>
<dbReference type="PANTHER" id="PTHR43391">
    <property type="entry name" value="RETINOL DEHYDROGENASE-RELATED"/>
    <property type="match status" value="1"/>
</dbReference>
<comment type="similarity">
    <text evidence="1 3">Belongs to the short-chain dehydrogenases/reductases (SDR) family.</text>
</comment>
<reference evidence="4 5" key="1">
    <citation type="submission" date="2019-06" db="EMBL/GenBank/DDBJ databases">
        <title>Sequencing the genomes of 1000 actinobacteria strains.</title>
        <authorList>
            <person name="Klenk H.-P."/>
        </authorList>
    </citation>
    <scope>NUCLEOTIDE SEQUENCE [LARGE SCALE GENOMIC DNA]</scope>
    <source>
        <strain evidence="4 5">DSM 45679</strain>
    </source>
</reference>
<dbReference type="Gene3D" id="3.40.50.720">
    <property type="entry name" value="NAD(P)-binding Rossmann-like Domain"/>
    <property type="match status" value="1"/>
</dbReference>
<dbReference type="PANTHER" id="PTHR43391:SF12">
    <property type="entry name" value="OXIDOREDUCTASE EPHD-RELATED"/>
    <property type="match status" value="1"/>
</dbReference>
<dbReference type="PROSITE" id="PS00061">
    <property type="entry name" value="ADH_SHORT"/>
    <property type="match status" value="1"/>
</dbReference>
<accession>A0A542DS09</accession>
<evidence type="ECO:0000256" key="2">
    <source>
        <dbReference type="ARBA" id="ARBA00023002"/>
    </source>
</evidence>
<dbReference type="PRINTS" id="PR00080">
    <property type="entry name" value="SDRFAMILY"/>
</dbReference>